<gene>
    <name evidence="1" type="ORF">YSA_p00046</name>
</gene>
<proteinExistence type="predicted"/>
<dbReference type="HOGENOM" id="CLU_3256640_0_0_6"/>
<keyword evidence="1" id="KW-0614">Plasmid</keyword>
<dbReference type="AlphaFoldDB" id="I3V5E9"/>
<reference evidence="1 2" key="1">
    <citation type="journal article" date="2012" name="J. Bacteriol.">
        <title>Complete Genome Sequence of the Naphthalene-Degrading Pseudomonas putida Strain ND6.</title>
        <authorList>
            <person name="Li S."/>
            <person name="Zhao H."/>
            <person name="Li Y."/>
            <person name="Niu S."/>
            <person name="Cai B."/>
        </authorList>
    </citation>
    <scope>NUCLEOTIDE SEQUENCE [LARGE SCALE GENOMIC DNA]</scope>
    <source>
        <strain evidence="1 2">ND6</strain>
        <plasmid evidence="1 2">pND6-2</plasmid>
    </source>
</reference>
<protein>
    <submittedName>
        <fullName evidence="1">Uncharacterized protein</fullName>
    </submittedName>
</protein>
<evidence type="ECO:0000313" key="1">
    <source>
        <dbReference type="EMBL" id="AFK72970.1"/>
    </source>
</evidence>
<dbReference type="Proteomes" id="UP000005268">
    <property type="component" value="Plasmid pND6-2"/>
</dbReference>
<dbReference type="KEGG" id="ppi:YSA_p00046"/>
<organism evidence="1 2">
    <name type="scientific">Pseudomonas putida ND6</name>
    <dbReference type="NCBI Taxonomy" id="231023"/>
    <lineage>
        <taxon>Bacteria</taxon>
        <taxon>Pseudomonadati</taxon>
        <taxon>Pseudomonadota</taxon>
        <taxon>Gammaproteobacteria</taxon>
        <taxon>Pseudomonadales</taxon>
        <taxon>Pseudomonadaceae</taxon>
        <taxon>Pseudomonas</taxon>
    </lineage>
</organism>
<evidence type="ECO:0000313" key="2">
    <source>
        <dbReference type="Proteomes" id="UP000005268"/>
    </source>
</evidence>
<dbReference type="EMBL" id="CP003589">
    <property type="protein sequence ID" value="AFK72970.1"/>
    <property type="molecule type" value="Genomic_DNA"/>
</dbReference>
<sequence>MPPGIITHLSPHTMHRVIEWQRDKISFEGRQDNRPLARFLFR</sequence>
<name>I3V5E9_PSEPU</name>
<geneLocation type="plasmid" evidence="1 2">
    <name>pND6-2</name>
</geneLocation>
<accession>I3V5E9</accession>